<keyword evidence="10" id="KW-0539">Nucleus</keyword>
<dbReference type="GO" id="GO:0008270">
    <property type="term" value="F:zinc ion binding"/>
    <property type="evidence" value="ECO:0007669"/>
    <property type="project" value="UniProtKB-KW"/>
</dbReference>
<dbReference type="SMART" id="SM00399">
    <property type="entry name" value="ZnF_C4"/>
    <property type="match status" value="1"/>
</dbReference>
<comment type="similarity">
    <text evidence="2">Belongs to the nuclear hormone receptor family.</text>
</comment>
<dbReference type="Pfam" id="PF00105">
    <property type="entry name" value="zf-C4"/>
    <property type="match status" value="1"/>
</dbReference>
<dbReference type="InterPro" id="IPR052499">
    <property type="entry name" value="C.elegans_NHRs"/>
</dbReference>
<evidence type="ECO:0000313" key="13">
    <source>
        <dbReference type="EMBL" id="GMT24347.1"/>
    </source>
</evidence>
<keyword evidence="9" id="KW-0675">Receptor</keyword>
<comment type="caution">
    <text evidence="13">The sequence shown here is derived from an EMBL/GenBank/DDBJ whole genome shotgun (WGS) entry which is preliminary data.</text>
</comment>
<dbReference type="PRINTS" id="PR00047">
    <property type="entry name" value="STROIDFINGER"/>
</dbReference>
<dbReference type="PANTHER" id="PTHR47630">
    <property type="entry name" value="NUCLEAR HORMONE RECEPTOR FAMILY-RELATED-RELATED"/>
    <property type="match status" value="1"/>
</dbReference>
<evidence type="ECO:0000256" key="8">
    <source>
        <dbReference type="ARBA" id="ARBA00023163"/>
    </source>
</evidence>
<gene>
    <name evidence="13" type="ORF">PFISCL1PPCAC_15644</name>
</gene>
<dbReference type="EMBL" id="BTSY01000004">
    <property type="protein sequence ID" value="GMT24347.1"/>
    <property type="molecule type" value="Genomic_DNA"/>
</dbReference>
<dbReference type="InterPro" id="IPR001628">
    <property type="entry name" value="Znf_hrmn_rcpt"/>
</dbReference>
<dbReference type="GO" id="GO:0005634">
    <property type="term" value="C:nucleus"/>
    <property type="evidence" value="ECO:0007669"/>
    <property type="project" value="UniProtKB-SubCell"/>
</dbReference>
<dbReference type="FunFam" id="3.30.50.10:FF:000030">
    <property type="entry name" value="Nuclear Hormone Receptor family"/>
    <property type="match status" value="1"/>
</dbReference>
<evidence type="ECO:0000256" key="5">
    <source>
        <dbReference type="ARBA" id="ARBA00022833"/>
    </source>
</evidence>
<feature type="non-terminal residue" evidence="13">
    <location>
        <position position="127"/>
    </location>
</feature>
<dbReference type="AlphaFoldDB" id="A0AAV5W030"/>
<evidence type="ECO:0000256" key="2">
    <source>
        <dbReference type="ARBA" id="ARBA00005993"/>
    </source>
</evidence>
<organism evidence="13 14">
    <name type="scientific">Pristionchus fissidentatus</name>
    <dbReference type="NCBI Taxonomy" id="1538716"/>
    <lineage>
        <taxon>Eukaryota</taxon>
        <taxon>Metazoa</taxon>
        <taxon>Ecdysozoa</taxon>
        <taxon>Nematoda</taxon>
        <taxon>Chromadorea</taxon>
        <taxon>Rhabditida</taxon>
        <taxon>Rhabditina</taxon>
        <taxon>Diplogasteromorpha</taxon>
        <taxon>Diplogasteroidea</taxon>
        <taxon>Neodiplogasteridae</taxon>
        <taxon>Pristionchus</taxon>
    </lineage>
</organism>
<comment type="subcellular location">
    <subcellularLocation>
        <location evidence="1">Nucleus</location>
    </subcellularLocation>
</comment>
<keyword evidence="8" id="KW-0804">Transcription</keyword>
<reference evidence="13" key="1">
    <citation type="submission" date="2023-10" db="EMBL/GenBank/DDBJ databases">
        <title>Genome assembly of Pristionchus species.</title>
        <authorList>
            <person name="Yoshida K."/>
            <person name="Sommer R.J."/>
        </authorList>
    </citation>
    <scope>NUCLEOTIDE SEQUENCE</scope>
    <source>
        <strain evidence="13">RS5133</strain>
    </source>
</reference>
<evidence type="ECO:0000256" key="11">
    <source>
        <dbReference type="SAM" id="MobiDB-lite"/>
    </source>
</evidence>
<keyword evidence="5" id="KW-0862">Zinc</keyword>
<dbReference type="PROSITE" id="PS00031">
    <property type="entry name" value="NUCLEAR_REC_DBD_1"/>
    <property type="match status" value="1"/>
</dbReference>
<keyword evidence="14" id="KW-1185">Reference proteome</keyword>
<evidence type="ECO:0000256" key="10">
    <source>
        <dbReference type="ARBA" id="ARBA00023242"/>
    </source>
</evidence>
<evidence type="ECO:0000256" key="3">
    <source>
        <dbReference type="ARBA" id="ARBA00022723"/>
    </source>
</evidence>
<proteinExistence type="inferred from homology"/>
<evidence type="ECO:0000256" key="6">
    <source>
        <dbReference type="ARBA" id="ARBA00023015"/>
    </source>
</evidence>
<sequence>SSSHLVCSVCGDIAFGKHYGVNACNGCKGFFRRSVWSRRNYNCRFDGDCPVIKEHRNVCRACRLKKCFEVGMNPDSVQNEREKGKETKKRKIKEEKSTQVRDCICLSSFSSPYLSIDESVLTPPNSQ</sequence>
<name>A0AAV5W030_9BILA</name>
<protein>
    <recommendedName>
        <fullName evidence="12">Nuclear receptor domain-containing protein</fullName>
    </recommendedName>
</protein>
<dbReference type="PROSITE" id="PS51030">
    <property type="entry name" value="NUCLEAR_REC_DBD_2"/>
    <property type="match status" value="1"/>
</dbReference>
<feature type="region of interest" description="Disordered" evidence="11">
    <location>
        <begin position="75"/>
        <end position="99"/>
    </location>
</feature>
<dbReference type="InterPro" id="IPR049636">
    <property type="entry name" value="HNF4-like_DBD"/>
</dbReference>
<evidence type="ECO:0000256" key="1">
    <source>
        <dbReference type="ARBA" id="ARBA00004123"/>
    </source>
</evidence>
<dbReference type="SUPFAM" id="SSF57716">
    <property type="entry name" value="Glucocorticoid receptor-like (DNA-binding domain)"/>
    <property type="match status" value="1"/>
</dbReference>
<feature type="domain" description="Nuclear receptor" evidence="12">
    <location>
        <begin position="4"/>
        <end position="79"/>
    </location>
</feature>
<evidence type="ECO:0000256" key="4">
    <source>
        <dbReference type="ARBA" id="ARBA00022771"/>
    </source>
</evidence>
<keyword evidence="7" id="KW-0238">DNA-binding</keyword>
<accession>A0AAV5W030</accession>
<keyword evidence="6" id="KW-0805">Transcription regulation</keyword>
<dbReference type="Proteomes" id="UP001432322">
    <property type="component" value="Unassembled WGS sequence"/>
</dbReference>
<evidence type="ECO:0000256" key="7">
    <source>
        <dbReference type="ARBA" id="ARBA00023125"/>
    </source>
</evidence>
<evidence type="ECO:0000256" key="9">
    <source>
        <dbReference type="ARBA" id="ARBA00023170"/>
    </source>
</evidence>
<feature type="non-terminal residue" evidence="13">
    <location>
        <position position="1"/>
    </location>
</feature>
<dbReference type="InterPro" id="IPR013088">
    <property type="entry name" value="Znf_NHR/GATA"/>
</dbReference>
<keyword evidence="4" id="KW-0863">Zinc-finger</keyword>
<dbReference type="PANTHER" id="PTHR47630:SF1">
    <property type="entry name" value="NUCLEAR HORMONE RECEPTOR FAMILY MEMBER NHR-4"/>
    <property type="match status" value="1"/>
</dbReference>
<dbReference type="CDD" id="cd06960">
    <property type="entry name" value="NR_DBD_HNF4A"/>
    <property type="match status" value="1"/>
</dbReference>
<evidence type="ECO:0000313" key="14">
    <source>
        <dbReference type="Proteomes" id="UP001432322"/>
    </source>
</evidence>
<keyword evidence="3" id="KW-0479">Metal-binding</keyword>
<dbReference type="Gene3D" id="3.30.50.10">
    <property type="entry name" value="Erythroid Transcription Factor GATA-1, subunit A"/>
    <property type="match status" value="1"/>
</dbReference>
<dbReference type="GO" id="GO:0000978">
    <property type="term" value="F:RNA polymerase II cis-regulatory region sequence-specific DNA binding"/>
    <property type="evidence" value="ECO:0007669"/>
    <property type="project" value="InterPro"/>
</dbReference>
<evidence type="ECO:0000259" key="12">
    <source>
        <dbReference type="PROSITE" id="PS51030"/>
    </source>
</evidence>
<dbReference type="GO" id="GO:0003700">
    <property type="term" value="F:DNA-binding transcription factor activity"/>
    <property type="evidence" value="ECO:0007669"/>
    <property type="project" value="InterPro"/>
</dbReference>